<evidence type="ECO:0000313" key="2">
    <source>
        <dbReference type="EMBL" id="GIG07949.1"/>
    </source>
</evidence>
<dbReference type="AlphaFoldDB" id="A0A8J3KYT2"/>
<keyword evidence="1" id="KW-0472">Membrane</keyword>
<organism evidence="2 3">
    <name type="scientific">Catellatospora coxensis</name>
    <dbReference type="NCBI Taxonomy" id="310354"/>
    <lineage>
        <taxon>Bacteria</taxon>
        <taxon>Bacillati</taxon>
        <taxon>Actinomycetota</taxon>
        <taxon>Actinomycetes</taxon>
        <taxon>Micromonosporales</taxon>
        <taxon>Micromonosporaceae</taxon>
        <taxon>Catellatospora</taxon>
    </lineage>
</organism>
<keyword evidence="1" id="KW-1133">Transmembrane helix</keyword>
<feature type="transmembrane region" description="Helical" evidence="1">
    <location>
        <begin position="29"/>
        <end position="48"/>
    </location>
</feature>
<name>A0A8J3KYT2_9ACTN</name>
<sequence>MEHAGTGDGSADLSMFDTEPPRPWRGRTLLWLAPALAALVLLGTVWLATPPEPDPAQQAGSAGNGCSGQVCVRLFELRGDDGRLPTDAQLRTGLEAENRPLLFIWRRGASPGPLVIPAGRAYDSYAVFGACAGGGRMAVTVDSDEGFRATLPIRCGGVVGPGFYFPPNGLAGAAKDTPIGPYPISMSYEGTVTDAVVAVFGSFPQPPSPSPSGQRLDL</sequence>
<comment type="caution">
    <text evidence="2">The sequence shown here is derived from an EMBL/GenBank/DDBJ whole genome shotgun (WGS) entry which is preliminary data.</text>
</comment>
<accession>A0A8J3KYT2</accession>
<evidence type="ECO:0000313" key="3">
    <source>
        <dbReference type="Proteomes" id="UP000630887"/>
    </source>
</evidence>
<dbReference type="Proteomes" id="UP000630887">
    <property type="component" value="Unassembled WGS sequence"/>
</dbReference>
<keyword evidence="3" id="KW-1185">Reference proteome</keyword>
<proteinExistence type="predicted"/>
<evidence type="ECO:0000256" key="1">
    <source>
        <dbReference type="SAM" id="Phobius"/>
    </source>
</evidence>
<reference evidence="2 3" key="1">
    <citation type="submission" date="2021-01" db="EMBL/GenBank/DDBJ databases">
        <title>Whole genome shotgun sequence of Catellatospora coxensis NBRC 107359.</title>
        <authorList>
            <person name="Komaki H."/>
            <person name="Tamura T."/>
        </authorList>
    </citation>
    <scope>NUCLEOTIDE SEQUENCE [LARGE SCALE GENOMIC DNA]</scope>
    <source>
        <strain evidence="2 3">NBRC 107359</strain>
    </source>
</reference>
<keyword evidence="1" id="KW-0812">Transmembrane</keyword>
<dbReference type="RefSeq" id="WP_203694278.1">
    <property type="nucleotide sequence ID" value="NZ_BAAALC010000026.1"/>
</dbReference>
<gene>
    <name evidence="2" type="ORF">Cco03nite_46490</name>
</gene>
<dbReference type="EMBL" id="BONI01000040">
    <property type="protein sequence ID" value="GIG07949.1"/>
    <property type="molecule type" value="Genomic_DNA"/>
</dbReference>
<protein>
    <submittedName>
        <fullName evidence="2">Uncharacterized protein</fullName>
    </submittedName>
</protein>